<reference evidence="1 2" key="1">
    <citation type="submission" date="2024-04" db="EMBL/GenBank/DDBJ databases">
        <authorList>
            <person name="Fracassetti M."/>
        </authorList>
    </citation>
    <scope>NUCLEOTIDE SEQUENCE [LARGE SCALE GENOMIC DNA]</scope>
</reference>
<evidence type="ECO:0000313" key="2">
    <source>
        <dbReference type="Proteomes" id="UP001497516"/>
    </source>
</evidence>
<evidence type="ECO:0000313" key="1">
    <source>
        <dbReference type="EMBL" id="CAL1377252.1"/>
    </source>
</evidence>
<name>A0AAV2DUM5_9ROSI</name>
<protein>
    <submittedName>
        <fullName evidence="1">Uncharacterized protein</fullName>
    </submittedName>
</protein>
<sequence>MLCFADEEGTITRATPENSNRIVVTTTGVGGRTLAREGTTTENLCFDGEGTTENSCVDGEVGRRGLERRRSWDDEGIINR</sequence>
<dbReference type="Proteomes" id="UP001497516">
    <property type="component" value="Chromosome 3"/>
</dbReference>
<proteinExistence type="predicted"/>
<dbReference type="EMBL" id="OZ034816">
    <property type="protein sequence ID" value="CAL1377252.1"/>
    <property type="molecule type" value="Genomic_DNA"/>
</dbReference>
<keyword evidence="2" id="KW-1185">Reference proteome</keyword>
<organism evidence="1 2">
    <name type="scientific">Linum trigynum</name>
    <dbReference type="NCBI Taxonomy" id="586398"/>
    <lineage>
        <taxon>Eukaryota</taxon>
        <taxon>Viridiplantae</taxon>
        <taxon>Streptophyta</taxon>
        <taxon>Embryophyta</taxon>
        <taxon>Tracheophyta</taxon>
        <taxon>Spermatophyta</taxon>
        <taxon>Magnoliopsida</taxon>
        <taxon>eudicotyledons</taxon>
        <taxon>Gunneridae</taxon>
        <taxon>Pentapetalae</taxon>
        <taxon>rosids</taxon>
        <taxon>fabids</taxon>
        <taxon>Malpighiales</taxon>
        <taxon>Linaceae</taxon>
        <taxon>Linum</taxon>
    </lineage>
</organism>
<dbReference type="AlphaFoldDB" id="A0AAV2DUM5"/>
<accession>A0AAV2DUM5</accession>
<gene>
    <name evidence="1" type="ORF">LTRI10_LOCUS18915</name>
</gene>